<dbReference type="Pfam" id="PF09174">
    <property type="entry name" value="Maf1"/>
    <property type="match status" value="1"/>
</dbReference>
<keyword evidence="3" id="KW-1185">Reference proteome</keyword>
<organism evidence="2 3">
    <name type="scientific">Spirodela intermedia</name>
    <name type="common">Intermediate duckweed</name>
    <dbReference type="NCBI Taxonomy" id="51605"/>
    <lineage>
        <taxon>Eukaryota</taxon>
        <taxon>Viridiplantae</taxon>
        <taxon>Streptophyta</taxon>
        <taxon>Embryophyta</taxon>
        <taxon>Tracheophyta</taxon>
        <taxon>Spermatophyta</taxon>
        <taxon>Magnoliopsida</taxon>
        <taxon>Liliopsida</taxon>
        <taxon>Araceae</taxon>
        <taxon>Lemnoideae</taxon>
        <taxon>Spirodela</taxon>
    </lineage>
</organism>
<evidence type="ECO:0000313" key="2">
    <source>
        <dbReference type="EMBL" id="CAA7389144.1"/>
    </source>
</evidence>
<comment type="similarity">
    <text evidence="1">Belongs to the MAF1 family.</text>
</comment>
<dbReference type="AlphaFoldDB" id="A0A7I8JYQ8"/>
<dbReference type="FunFam" id="3.40.1000.50:FF:000003">
    <property type="entry name" value="Repressor of RNA polymerase III transcription MAF1"/>
    <property type="match status" value="1"/>
</dbReference>
<dbReference type="InterPro" id="IPR038564">
    <property type="entry name" value="Maf1_sf"/>
</dbReference>
<comment type="subcellular location">
    <subcellularLocation>
        <location evidence="1">Nucleus</location>
    </subcellularLocation>
</comment>
<dbReference type="Gene3D" id="3.40.1000.50">
    <property type="entry name" value="Repressor of RNA polymerase III transcription Maf1"/>
    <property type="match status" value="1"/>
</dbReference>
<dbReference type="PANTHER" id="PTHR22504:SF0">
    <property type="entry name" value="REPRESSOR OF RNA POLYMERASE III TRANSCRIPTION MAF1 HOMOLOG"/>
    <property type="match status" value="1"/>
</dbReference>
<accession>A0A7I8JYQ8</accession>
<reference evidence="2" key="1">
    <citation type="submission" date="2020-02" db="EMBL/GenBank/DDBJ databases">
        <authorList>
            <person name="Scholz U."/>
            <person name="Mascher M."/>
            <person name="Fiebig A."/>
        </authorList>
    </citation>
    <scope>NUCLEOTIDE SEQUENCE</scope>
</reference>
<name>A0A7I8JYQ8_SPIIN</name>
<dbReference type="GO" id="GO:0000994">
    <property type="term" value="F:RNA polymerase III core binding"/>
    <property type="evidence" value="ECO:0007669"/>
    <property type="project" value="TreeGrafter"/>
</dbReference>
<proteinExistence type="inferred from homology"/>
<dbReference type="GO" id="GO:0005634">
    <property type="term" value="C:nucleus"/>
    <property type="evidence" value="ECO:0007669"/>
    <property type="project" value="UniProtKB-SubCell"/>
</dbReference>
<keyword evidence="1" id="KW-0539">Nucleus</keyword>
<dbReference type="Proteomes" id="UP000663760">
    <property type="component" value="Chromosome 1"/>
</dbReference>
<keyword evidence="1" id="KW-0678">Repressor</keyword>
<dbReference type="PANTHER" id="PTHR22504">
    <property type="entry name" value="REPRESSOR OF RNA POLYMERASE III TRANSCRIPTION MAF1"/>
    <property type="match status" value="1"/>
</dbReference>
<evidence type="ECO:0000313" key="3">
    <source>
        <dbReference type="Proteomes" id="UP000663760"/>
    </source>
</evidence>
<sequence length="225" mass="25653">MKFLEYTPLDSFSLFLSHLNLGESTIKGSLEAYSCKHTVCDKKLSLSLEHEILGYLGQSSDGDSPSLGDYMCRSSRKTLIYLVLTLSHMYPDHHFSAVQAHLFFNEEVWDTFRHIFETYLFEAAKEWALDNSGDSLFDSMSKAIDEVVRLDECEIYSYSPGFDGDPFLEKGAIWSFHFFFYNRKLKRVISFRCCCLSNLAEEGFLAGGASDDGDEDDAIFSNMDM</sequence>
<dbReference type="InterPro" id="IPR015257">
    <property type="entry name" value="Maf1"/>
</dbReference>
<keyword evidence="1" id="KW-0805">Transcription regulation</keyword>
<dbReference type="PIRSF" id="PIRSF037240">
    <property type="entry name" value="RNA_polIII_Trep_MAF1"/>
    <property type="match status" value="1"/>
</dbReference>
<evidence type="ECO:0000256" key="1">
    <source>
        <dbReference type="PIRNR" id="PIRNR037240"/>
    </source>
</evidence>
<protein>
    <recommendedName>
        <fullName evidence="1">Repressor of RNA polymerase III transcription</fullName>
    </recommendedName>
</protein>
<dbReference type="EMBL" id="LR746264">
    <property type="protein sequence ID" value="CAA7389144.1"/>
    <property type="molecule type" value="Genomic_DNA"/>
</dbReference>
<gene>
    <name evidence="2" type="ORF">SI8410_01001248</name>
</gene>
<dbReference type="GO" id="GO:0016480">
    <property type="term" value="P:negative regulation of transcription by RNA polymerase III"/>
    <property type="evidence" value="ECO:0007669"/>
    <property type="project" value="UniProtKB-UniRule"/>
</dbReference>
<keyword evidence="1" id="KW-0804">Transcription</keyword>
<dbReference type="OrthoDB" id="277029at2759"/>